<evidence type="ECO:0000313" key="2">
    <source>
        <dbReference type="EMBL" id="KAG7462352.1"/>
    </source>
</evidence>
<sequence length="103" mass="11504">MVDDPLHPPPPYTSASTLLTIPEHSGTLSEKTPERAGRRSTSPARRVATFSSVCRHRPWFNELLRIESEPPVQSTLLPEDVSKTVITHDLSAMSSASFWEIYT</sequence>
<evidence type="ECO:0000313" key="3">
    <source>
        <dbReference type="Proteomes" id="UP000693946"/>
    </source>
</evidence>
<dbReference type="Proteomes" id="UP000693946">
    <property type="component" value="Unassembled WGS sequence"/>
</dbReference>
<proteinExistence type="predicted"/>
<gene>
    <name evidence="2" type="ORF">JOB18_004499</name>
</gene>
<name>A0AAV6PFJ6_SOLSE</name>
<feature type="region of interest" description="Disordered" evidence="1">
    <location>
        <begin position="1"/>
        <end position="44"/>
    </location>
</feature>
<dbReference type="AlphaFoldDB" id="A0AAV6PFJ6"/>
<comment type="caution">
    <text evidence="2">The sequence shown here is derived from an EMBL/GenBank/DDBJ whole genome shotgun (WGS) entry which is preliminary data.</text>
</comment>
<evidence type="ECO:0000256" key="1">
    <source>
        <dbReference type="SAM" id="MobiDB-lite"/>
    </source>
</evidence>
<dbReference type="EMBL" id="JAGKHQ010000965">
    <property type="protein sequence ID" value="KAG7462352.1"/>
    <property type="molecule type" value="Genomic_DNA"/>
</dbReference>
<reference evidence="2 3" key="1">
    <citation type="journal article" date="2021" name="Sci. Rep.">
        <title>Chromosome anchoring in Senegalese sole (Solea senegalensis) reveals sex-associated markers and genome rearrangements in flatfish.</title>
        <authorList>
            <person name="Guerrero-Cozar I."/>
            <person name="Gomez-Garrido J."/>
            <person name="Berbel C."/>
            <person name="Martinez-Blanch J.F."/>
            <person name="Alioto T."/>
            <person name="Claros M.G."/>
            <person name="Gagnaire P.A."/>
            <person name="Manchado M."/>
        </authorList>
    </citation>
    <scope>NUCLEOTIDE SEQUENCE [LARGE SCALE GENOMIC DNA]</scope>
    <source>
        <strain evidence="2">Sse05_10M</strain>
    </source>
</reference>
<keyword evidence="3" id="KW-1185">Reference proteome</keyword>
<accession>A0AAV6PFJ6</accession>
<protein>
    <submittedName>
        <fullName evidence="2">Uncharacterized protein</fullName>
    </submittedName>
</protein>
<organism evidence="2 3">
    <name type="scientific">Solea senegalensis</name>
    <name type="common">Senegalese sole</name>
    <dbReference type="NCBI Taxonomy" id="28829"/>
    <lineage>
        <taxon>Eukaryota</taxon>
        <taxon>Metazoa</taxon>
        <taxon>Chordata</taxon>
        <taxon>Craniata</taxon>
        <taxon>Vertebrata</taxon>
        <taxon>Euteleostomi</taxon>
        <taxon>Actinopterygii</taxon>
        <taxon>Neopterygii</taxon>
        <taxon>Teleostei</taxon>
        <taxon>Neoteleostei</taxon>
        <taxon>Acanthomorphata</taxon>
        <taxon>Carangaria</taxon>
        <taxon>Pleuronectiformes</taxon>
        <taxon>Pleuronectoidei</taxon>
        <taxon>Soleidae</taxon>
        <taxon>Solea</taxon>
    </lineage>
</organism>